<feature type="coiled-coil region" evidence="1">
    <location>
        <begin position="439"/>
        <end position="599"/>
    </location>
</feature>
<feature type="compositionally biased region" description="Polar residues" evidence="2">
    <location>
        <begin position="109"/>
        <end position="118"/>
    </location>
</feature>
<feature type="compositionally biased region" description="Polar residues" evidence="2">
    <location>
        <begin position="389"/>
        <end position="398"/>
    </location>
</feature>
<organism evidence="3">
    <name type="scientific">Toxoplasma gondii (strain ATCC 50861 / VEG)</name>
    <dbReference type="NCBI Taxonomy" id="432359"/>
    <lineage>
        <taxon>Eukaryota</taxon>
        <taxon>Sar</taxon>
        <taxon>Alveolata</taxon>
        <taxon>Apicomplexa</taxon>
        <taxon>Conoidasida</taxon>
        <taxon>Coccidia</taxon>
        <taxon>Eucoccidiorida</taxon>
        <taxon>Eimeriorina</taxon>
        <taxon>Sarcocystidae</taxon>
        <taxon>Toxoplasma</taxon>
    </lineage>
</organism>
<feature type="coiled-coil region" evidence="1">
    <location>
        <begin position="642"/>
        <end position="892"/>
    </location>
</feature>
<protein>
    <submittedName>
        <fullName evidence="3">Uncharacterized protein</fullName>
    </submittedName>
</protein>
<feature type="region of interest" description="Disordered" evidence="2">
    <location>
        <begin position="1064"/>
        <end position="1083"/>
    </location>
</feature>
<evidence type="ECO:0000313" key="3">
    <source>
        <dbReference type="EMBL" id="CEL77779.1"/>
    </source>
</evidence>
<feature type="region of interest" description="Disordered" evidence="2">
    <location>
        <begin position="317"/>
        <end position="398"/>
    </location>
</feature>
<gene>
    <name evidence="3" type="ORF">BN1205_100920</name>
</gene>
<feature type="compositionally biased region" description="Basic and acidic residues" evidence="2">
    <location>
        <begin position="371"/>
        <end position="388"/>
    </location>
</feature>
<feature type="region of interest" description="Disordered" evidence="2">
    <location>
        <begin position="283"/>
        <end position="302"/>
    </location>
</feature>
<feature type="region of interest" description="Disordered" evidence="2">
    <location>
        <begin position="1200"/>
        <end position="1231"/>
    </location>
</feature>
<name>A0A0F7V958_TOXGV</name>
<evidence type="ECO:0000256" key="1">
    <source>
        <dbReference type="SAM" id="Coils"/>
    </source>
</evidence>
<feature type="compositionally biased region" description="Polar residues" evidence="2">
    <location>
        <begin position="1153"/>
        <end position="1170"/>
    </location>
</feature>
<keyword evidence="1" id="KW-0175">Coiled coil</keyword>
<feature type="compositionally biased region" description="Polar residues" evidence="2">
    <location>
        <begin position="1064"/>
        <end position="1079"/>
    </location>
</feature>
<dbReference type="EMBL" id="LN714501">
    <property type="protein sequence ID" value="CEL77779.1"/>
    <property type="molecule type" value="Genomic_DNA"/>
</dbReference>
<evidence type="ECO:0000256" key="2">
    <source>
        <dbReference type="SAM" id="MobiDB-lite"/>
    </source>
</evidence>
<feature type="compositionally biased region" description="Low complexity" evidence="2">
    <location>
        <begin position="161"/>
        <end position="178"/>
    </location>
</feature>
<dbReference type="AlphaFoldDB" id="A0A0F7V958"/>
<feature type="region of interest" description="Disordered" evidence="2">
    <location>
        <begin position="1120"/>
        <end position="1182"/>
    </location>
</feature>
<feature type="compositionally biased region" description="Low complexity" evidence="2">
    <location>
        <begin position="201"/>
        <end position="215"/>
    </location>
</feature>
<accession>A0A0F7V958</accession>
<feature type="compositionally biased region" description="Basic and acidic residues" evidence="2">
    <location>
        <begin position="1211"/>
        <end position="1231"/>
    </location>
</feature>
<proteinExistence type="predicted"/>
<feature type="compositionally biased region" description="Low complexity" evidence="2">
    <location>
        <begin position="229"/>
        <end position="251"/>
    </location>
</feature>
<sequence>MPSTSREGGRTEDTATANGFNDEDLALLLPEGRKSHSFEATTQSRNTERTRGNRSTATAGLLTGSLVEAAQKSSRKSADSKESFDAPHHQLFTPLAQGQVSGPKEPKRSSTGRSSPQEISRDSSSQFASSRGIPSPQLAPVGAGKEDNRTLDTQSGRGGRTCRSGSSSCSVRRQASRANSMQQVSLLSALTDGDSELDAILSLGLPQPQSSSSLGVSPRDLKKSPSPPAATSARSRNSLSSSVSGNFGSASRQPASPRPLLGAMGSKSSLCCEPKDADCGEVSLRKDARKQPKSGETPLARNNLEEGEVVVRSSASVFQTLSRSSIPRQQKERHALSTSSHPSVALSATTGSGHRARSANVCAKASPVPLSREEERRTEGSDRLDDLKQSVSNANSDTGEISSVAAAAAAEAARGAAAAEAAAAAAADAAAAVVDRETSKDLQIEHLRAENRKLHLEKQLLQQRLQSELRASEATSKRSLAAERAQWEGEKNRLEIQNRSLQDEVSRLESHRESESRRFATALHTLEEEQENERKRIEKQMTSLLEEEEKKKRREVEKAVEDGEKKREIAVKEIEKKMKREMEALKKSHEEDLARVRQQATSQRDICTLLRHVESSAESIKLISERLAQESTHGKQELDFQRAEREATMKAMEDELKTQQRQTAEQHGALVALLADFQRQQKESEDRNRKERERLDADHAALRQLQLTLKGAEEQQRRAFEELRTAVDDEKRDLMRKTQAKEFELKEREHRLEIAQRRLESQQRAVDAATRGVEETRARAAARLREVEGEVFTERKLALRDLEAAEQERRQLQQTKQEISLLQEDLDRRRQVVEEEGQKNLTRLVQVQRKEAEIKRLHAEAVEARAQAELRAMQAEQESSKCEERLQHVQALSKFVQKEQLDLLRLENRFLDPQTSLVSLSSSSLPSRASGVSRALRASQPLDLTHDCRQTNMFFRGRSYSFSSSFPPSLLLPSAQSSRLSASLPLNSGAASRPWREEREAAREGAFWSLPQGVRERVSGVSAHPVTSSAYRRSPSAASSSESTILPPFLLQAFLRTPSRLSIRTSAVSTAQPPTSRGSSFLEGATDSCPSGLLSCVSSVSPFFESRANSAGHFALQRVSHKGSGESDLHNSSATRFWTRRRSHCQGEERKANASSGSSLALRRPSSSFASRGGGADHREERRGYEQALLARIDLATAGEFRPPRRRHSFREREQGVREREEDLTRGERGEGVKVEIRERRTDAGTAQSNLRPGFLRFPEVREACRCRRDAGGTTTGPE</sequence>
<reference evidence="3" key="1">
    <citation type="journal article" date="2015" name="PLoS ONE">
        <title>Comprehensive Evaluation of Toxoplasma gondii VEG and Neospora caninum LIV Genomes with Tachyzoite Stage Transcriptome and Proteome Defines Novel Transcript Features.</title>
        <authorList>
            <person name="Ramaprasad A."/>
            <person name="Mourier T."/>
            <person name="Naeem R."/>
            <person name="Malas T.B."/>
            <person name="Moussa E."/>
            <person name="Panigrahi A."/>
            <person name="Vermont S.J."/>
            <person name="Otto T.D."/>
            <person name="Wastling J."/>
            <person name="Pain A."/>
        </authorList>
    </citation>
    <scope>NUCLEOTIDE SEQUENCE</scope>
    <source>
        <strain evidence="3">VEG</strain>
    </source>
</reference>
<feature type="region of interest" description="Disordered" evidence="2">
    <location>
        <begin position="1"/>
        <end position="183"/>
    </location>
</feature>
<feature type="compositionally biased region" description="Basic and acidic residues" evidence="2">
    <location>
        <begin position="76"/>
        <end position="88"/>
    </location>
</feature>
<feature type="compositionally biased region" description="Polar residues" evidence="2">
    <location>
        <begin position="336"/>
        <end position="352"/>
    </location>
</feature>
<feature type="compositionally biased region" description="Polar residues" evidence="2">
    <location>
        <begin position="317"/>
        <end position="328"/>
    </location>
</feature>
<feature type="region of interest" description="Disordered" evidence="2">
    <location>
        <begin position="201"/>
        <end position="267"/>
    </location>
</feature>